<dbReference type="EMBL" id="CDNC01000023">
    <property type="protein sequence ID" value="CEM62300.1"/>
    <property type="molecule type" value="Genomic_DNA"/>
</dbReference>
<accession>A0A0B7GZA0</accession>
<reference evidence="2" key="1">
    <citation type="submission" date="2015-01" db="EMBL/GenBank/DDBJ databases">
        <authorList>
            <person name="Manzoor Shahid"/>
            <person name="Zubair Saima"/>
        </authorList>
    </citation>
    <scope>NUCLEOTIDE SEQUENCE [LARGE SCALE GENOMIC DNA]</scope>
    <source>
        <strain evidence="2">V1</strain>
    </source>
</reference>
<keyword evidence="2" id="KW-1185">Reference proteome</keyword>
<dbReference type="AlphaFoldDB" id="A0A0B7GZA0"/>
<proteinExistence type="predicted"/>
<organism evidence="1 2">
    <name type="scientific">Treponema phagedenis</name>
    <dbReference type="NCBI Taxonomy" id="162"/>
    <lineage>
        <taxon>Bacteria</taxon>
        <taxon>Pseudomonadati</taxon>
        <taxon>Spirochaetota</taxon>
        <taxon>Spirochaetia</taxon>
        <taxon>Spirochaetales</taxon>
        <taxon>Treponemataceae</taxon>
        <taxon>Treponema</taxon>
    </lineage>
</organism>
<protein>
    <submittedName>
        <fullName evidence="1">Uncharacterized protein</fullName>
    </submittedName>
</protein>
<dbReference type="Proteomes" id="UP000042527">
    <property type="component" value="Unassembled WGS sequence"/>
</dbReference>
<sequence>MRRVGLFFFIKFFAIFVRGIENGLSEIRYANQFFIVAGKN</sequence>
<evidence type="ECO:0000313" key="2">
    <source>
        <dbReference type="Proteomes" id="UP000042527"/>
    </source>
</evidence>
<evidence type="ECO:0000313" key="1">
    <source>
        <dbReference type="EMBL" id="CEM62300.1"/>
    </source>
</evidence>
<gene>
    <name evidence="1" type="ORF">TPHV1_30195</name>
</gene>
<name>A0A0B7GZA0_TREPH</name>